<dbReference type="SUPFAM" id="SSF56436">
    <property type="entry name" value="C-type lectin-like"/>
    <property type="match status" value="1"/>
</dbReference>
<keyword evidence="4" id="KW-0812">Transmembrane</keyword>
<dbReference type="InterPro" id="IPR016186">
    <property type="entry name" value="C-type_lectin-like/link_sf"/>
</dbReference>
<comment type="caution">
    <text evidence="6">The sequence shown here is derived from an EMBL/GenBank/DDBJ whole genome shotgun (WGS) entry which is preliminary data.</text>
</comment>
<gene>
    <name evidence="6" type="ORF">HHUSO_G22286</name>
</gene>
<dbReference type="InterPro" id="IPR033989">
    <property type="entry name" value="CD209-like_CTLD"/>
</dbReference>
<dbReference type="PROSITE" id="PS50041">
    <property type="entry name" value="C_TYPE_LECTIN_2"/>
    <property type="match status" value="1"/>
</dbReference>
<evidence type="ECO:0000256" key="2">
    <source>
        <dbReference type="SAM" id="Coils"/>
    </source>
</evidence>
<keyword evidence="1" id="KW-0430">Lectin</keyword>
<keyword evidence="4" id="KW-1133">Transmembrane helix</keyword>
<feature type="domain" description="C-type lectin" evidence="5">
    <location>
        <begin position="151"/>
        <end position="276"/>
    </location>
</feature>
<keyword evidence="7" id="KW-1185">Reference proteome</keyword>
<feature type="compositionally biased region" description="Polar residues" evidence="3">
    <location>
        <begin position="15"/>
        <end position="25"/>
    </location>
</feature>
<dbReference type="Proteomes" id="UP001369086">
    <property type="component" value="Unassembled WGS sequence"/>
</dbReference>
<accession>A0ABR0YXN7</accession>
<evidence type="ECO:0000256" key="4">
    <source>
        <dbReference type="SAM" id="Phobius"/>
    </source>
</evidence>
<feature type="transmembrane region" description="Helical" evidence="4">
    <location>
        <begin position="46"/>
        <end position="68"/>
    </location>
</feature>
<dbReference type="Gene3D" id="1.20.5.340">
    <property type="match status" value="1"/>
</dbReference>
<sequence length="284" mass="31475">MEMDSIYTGLQNPTEDLYSTVNQPQGRRASAEQGDPTAGKAPPYRWAALVLAGLCALSVAAIIFLAVYHIGSLDQLKTEIQNLSRNYSDLQGSFNNLNAQQSECMAQNNRLQSQCSEWEEKYSALDQCCPVTDTASKKRVCKACPLNWVEFNGKCYYFSPDTMDWNSSRASCVSMGADLVIIESEAEQVFIHSQMGQIRGYFWIGLSDEVTEGEFLWVDNTLLNITYWKGKEPDNKATVNSKVDSNADCAVIDYKGAPLQSWGDTLCPVPIRRVCETISAIPAG</sequence>
<keyword evidence="4" id="KW-0472">Membrane</keyword>
<evidence type="ECO:0000256" key="1">
    <source>
        <dbReference type="ARBA" id="ARBA00022734"/>
    </source>
</evidence>
<protein>
    <submittedName>
        <fullName evidence="6">CD209 antigen-like protein E isoform X1</fullName>
    </submittedName>
</protein>
<dbReference type="InterPro" id="IPR001304">
    <property type="entry name" value="C-type_lectin-like"/>
</dbReference>
<evidence type="ECO:0000256" key="3">
    <source>
        <dbReference type="SAM" id="MobiDB-lite"/>
    </source>
</evidence>
<dbReference type="EMBL" id="JAHFZB010000021">
    <property type="protein sequence ID" value="KAK6477360.1"/>
    <property type="molecule type" value="Genomic_DNA"/>
</dbReference>
<evidence type="ECO:0000259" key="5">
    <source>
        <dbReference type="PROSITE" id="PS50041"/>
    </source>
</evidence>
<proteinExistence type="predicted"/>
<dbReference type="Pfam" id="PF00059">
    <property type="entry name" value="Lectin_C"/>
    <property type="match status" value="1"/>
</dbReference>
<keyword evidence="2" id="KW-0175">Coiled coil</keyword>
<dbReference type="Gene3D" id="3.10.100.10">
    <property type="entry name" value="Mannose-Binding Protein A, subunit A"/>
    <property type="match status" value="1"/>
</dbReference>
<feature type="region of interest" description="Disordered" evidence="3">
    <location>
        <begin position="15"/>
        <end position="38"/>
    </location>
</feature>
<dbReference type="CDD" id="cd03590">
    <property type="entry name" value="CLECT_DC-SIGN_like"/>
    <property type="match status" value="1"/>
</dbReference>
<organism evidence="6 7">
    <name type="scientific">Huso huso</name>
    <name type="common">Beluga</name>
    <name type="synonym">Acipenser huso</name>
    <dbReference type="NCBI Taxonomy" id="61971"/>
    <lineage>
        <taxon>Eukaryota</taxon>
        <taxon>Metazoa</taxon>
        <taxon>Chordata</taxon>
        <taxon>Craniata</taxon>
        <taxon>Vertebrata</taxon>
        <taxon>Euteleostomi</taxon>
        <taxon>Actinopterygii</taxon>
        <taxon>Chondrostei</taxon>
        <taxon>Acipenseriformes</taxon>
        <taxon>Acipenseridae</taxon>
        <taxon>Huso</taxon>
    </lineage>
</organism>
<feature type="coiled-coil region" evidence="2">
    <location>
        <begin position="73"/>
        <end position="100"/>
    </location>
</feature>
<evidence type="ECO:0000313" key="7">
    <source>
        <dbReference type="Proteomes" id="UP001369086"/>
    </source>
</evidence>
<reference evidence="6 7" key="1">
    <citation type="submission" date="2021-05" db="EMBL/GenBank/DDBJ databases">
        <authorList>
            <person name="Zahm M."/>
            <person name="Klopp C."/>
            <person name="Cabau C."/>
            <person name="Kuhl H."/>
            <person name="Suciu R."/>
            <person name="Ciorpac M."/>
            <person name="Holostenco D."/>
            <person name="Gessner J."/>
            <person name="Wuertz S."/>
            <person name="Hohne C."/>
            <person name="Stock M."/>
            <person name="Gislard M."/>
            <person name="Lluch J."/>
            <person name="Milhes M."/>
            <person name="Lampietro C."/>
            <person name="Lopez Roques C."/>
            <person name="Donnadieu C."/>
            <person name="Du K."/>
            <person name="Schartl M."/>
            <person name="Guiguen Y."/>
        </authorList>
    </citation>
    <scope>NUCLEOTIDE SEQUENCE [LARGE SCALE GENOMIC DNA]</scope>
    <source>
        <strain evidence="6">Hh-F2</strain>
        <tissue evidence="6">Blood</tissue>
    </source>
</reference>
<dbReference type="PANTHER" id="PTHR22803">
    <property type="entry name" value="MANNOSE, PHOSPHOLIPASE, LECTIN RECEPTOR RELATED"/>
    <property type="match status" value="1"/>
</dbReference>
<dbReference type="InterPro" id="IPR016187">
    <property type="entry name" value="CTDL_fold"/>
</dbReference>
<dbReference type="SMART" id="SM00034">
    <property type="entry name" value="CLECT"/>
    <property type="match status" value="1"/>
</dbReference>
<name>A0ABR0YXN7_HUSHU</name>
<dbReference type="InterPro" id="IPR050111">
    <property type="entry name" value="C-type_lectin/snaclec_domain"/>
</dbReference>
<evidence type="ECO:0000313" key="6">
    <source>
        <dbReference type="EMBL" id="KAK6477360.1"/>
    </source>
</evidence>